<organism evidence="2 3">
    <name type="scientific">Corallococcus carmarthensis</name>
    <dbReference type="NCBI Taxonomy" id="2316728"/>
    <lineage>
        <taxon>Bacteria</taxon>
        <taxon>Pseudomonadati</taxon>
        <taxon>Myxococcota</taxon>
        <taxon>Myxococcia</taxon>
        <taxon>Myxococcales</taxon>
        <taxon>Cystobacterineae</taxon>
        <taxon>Myxococcaceae</taxon>
        <taxon>Corallococcus</taxon>
    </lineage>
</organism>
<protein>
    <submittedName>
        <fullName evidence="2">NAD-dependent epimerase/dehydratase family protein</fullName>
    </submittedName>
</protein>
<dbReference type="InterPro" id="IPR036291">
    <property type="entry name" value="NAD(P)-bd_dom_sf"/>
</dbReference>
<dbReference type="InterPro" id="IPR008030">
    <property type="entry name" value="NmrA-like"/>
</dbReference>
<dbReference type="OrthoDB" id="267890at2"/>
<comment type="caution">
    <text evidence="2">The sequence shown here is derived from an EMBL/GenBank/DDBJ whole genome shotgun (WGS) entry which is preliminary data.</text>
</comment>
<dbReference type="RefSeq" id="WP_120600513.1">
    <property type="nucleotide sequence ID" value="NZ_RAWE01000001.1"/>
</dbReference>
<dbReference type="Gene3D" id="3.90.25.10">
    <property type="entry name" value="UDP-galactose 4-epimerase, domain 1"/>
    <property type="match status" value="1"/>
</dbReference>
<dbReference type="EMBL" id="RAWE01000001">
    <property type="protein sequence ID" value="RKH07924.1"/>
    <property type="molecule type" value="Genomic_DNA"/>
</dbReference>
<sequence>MTFLVTGATGHIGSLVTHRLIRGGHRPRVFVRDAARARALFGDEVDMHVGDLAKPGPALRKALAGSDGVFLLNSGPRLAGRDRAVVQVAVDAGVKHMVKLSTLDVRTGVGTGPWHARGEDAVRQSGMPYTFIQSAAFMSNVLGWAQSIATEGVLRSSTGQGRIAFIHPDDLADVITHALTTGEHIGESLVVTGPEALSYAAMVAKIGAVIGKEVRYEELSDEEAHEAALAYGGGRQYADALVDIWRAIRDGRLTTVSDGVERILGRKPLAFDRWIHQNAEAFQ</sequence>
<evidence type="ECO:0000313" key="3">
    <source>
        <dbReference type="Proteomes" id="UP000268313"/>
    </source>
</evidence>
<accession>A0A3A8L110</accession>
<reference evidence="3" key="1">
    <citation type="submission" date="2018-09" db="EMBL/GenBank/DDBJ databases">
        <authorList>
            <person name="Livingstone P.G."/>
            <person name="Whitworth D.E."/>
        </authorList>
    </citation>
    <scope>NUCLEOTIDE SEQUENCE [LARGE SCALE GENOMIC DNA]</scope>
    <source>
        <strain evidence="3">CA043D</strain>
    </source>
</reference>
<keyword evidence="3" id="KW-1185">Reference proteome</keyword>
<dbReference type="AlphaFoldDB" id="A0A3A8L110"/>
<feature type="domain" description="NmrA-like" evidence="1">
    <location>
        <begin position="2"/>
        <end position="225"/>
    </location>
</feature>
<dbReference type="SUPFAM" id="SSF51735">
    <property type="entry name" value="NAD(P)-binding Rossmann-fold domains"/>
    <property type="match status" value="1"/>
</dbReference>
<evidence type="ECO:0000313" key="2">
    <source>
        <dbReference type="EMBL" id="RKH07924.1"/>
    </source>
</evidence>
<dbReference type="InterPro" id="IPR051604">
    <property type="entry name" value="Ergot_Alk_Oxidoreductase"/>
</dbReference>
<evidence type="ECO:0000259" key="1">
    <source>
        <dbReference type="Pfam" id="PF05368"/>
    </source>
</evidence>
<name>A0A3A8L110_9BACT</name>
<gene>
    <name evidence="2" type="ORF">D7X32_00565</name>
</gene>
<dbReference type="Proteomes" id="UP000268313">
    <property type="component" value="Unassembled WGS sequence"/>
</dbReference>
<proteinExistence type="predicted"/>
<dbReference type="PANTHER" id="PTHR43162">
    <property type="match status" value="1"/>
</dbReference>
<dbReference type="Gene3D" id="3.40.50.720">
    <property type="entry name" value="NAD(P)-binding Rossmann-like Domain"/>
    <property type="match status" value="1"/>
</dbReference>
<dbReference type="PANTHER" id="PTHR43162:SF1">
    <property type="entry name" value="PRESTALK A DIFFERENTIATION PROTEIN A"/>
    <property type="match status" value="1"/>
</dbReference>
<dbReference type="Pfam" id="PF05368">
    <property type="entry name" value="NmrA"/>
    <property type="match status" value="1"/>
</dbReference>